<feature type="compositionally biased region" description="Polar residues" evidence="1">
    <location>
        <begin position="1"/>
        <end position="21"/>
    </location>
</feature>
<feature type="compositionally biased region" description="Low complexity" evidence="1">
    <location>
        <begin position="193"/>
        <end position="205"/>
    </location>
</feature>
<evidence type="ECO:0000256" key="1">
    <source>
        <dbReference type="SAM" id="MobiDB-lite"/>
    </source>
</evidence>
<evidence type="ECO:0000313" key="3">
    <source>
        <dbReference type="Proteomes" id="UP000825890"/>
    </source>
</evidence>
<dbReference type="Proteomes" id="UP000825890">
    <property type="component" value="Unassembled WGS sequence"/>
</dbReference>
<accession>A0A9P3CMT8</accession>
<comment type="caution">
    <text evidence="2">The sequence shown here is derived from an EMBL/GenBank/DDBJ whole genome shotgun (WGS) entry which is preliminary data.</text>
</comment>
<dbReference type="InterPro" id="IPR032710">
    <property type="entry name" value="NTF2-like_dom_sf"/>
</dbReference>
<dbReference type="GeneID" id="68294426"/>
<dbReference type="EMBL" id="BOLY01000005">
    <property type="protein sequence ID" value="GIZ45694.1"/>
    <property type="molecule type" value="Genomic_DNA"/>
</dbReference>
<dbReference type="AlphaFoldDB" id="A0A9P3CMT8"/>
<dbReference type="SUPFAM" id="SSF54427">
    <property type="entry name" value="NTF2-like"/>
    <property type="match status" value="1"/>
</dbReference>
<keyword evidence="3" id="KW-1185">Reference proteome</keyword>
<feature type="compositionally biased region" description="Basic and acidic residues" evidence="1">
    <location>
        <begin position="23"/>
        <end position="36"/>
    </location>
</feature>
<dbReference type="OrthoDB" id="3644290at2759"/>
<organism evidence="2 3">
    <name type="scientific">Cercospora kikuchii</name>
    <dbReference type="NCBI Taxonomy" id="84275"/>
    <lineage>
        <taxon>Eukaryota</taxon>
        <taxon>Fungi</taxon>
        <taxon>Dikarya</taxon>
        <taxon>Ascomycota</taxon>
        <taxon>Pezizomycotina</taxon>
        <taxon>Dothideomycetes</taxon>
        <taxon>Dothideomycetidae</taxon>
        <taxon>Mycosphaerellales</taxon>
        <taxon>Mycosphaerellaceae</taxon>
        <taxon>Cercospora</taxon>
    </lineage>
</organism>
<sequence length="205" mass="23081">MPGLDSNNAQNATSENATTEDASTDKPRRVTKYDKQQAEKTIEELCEKLTEVGDVYGPFFNRHISPNFQFHLANIRHLNSREEYREHLLGVRATFPNWKASMMSITVELQEKITKAKVWMLLRHTNYPEGCEREAFSMFIVKRSEEGVWVSQGQYGFTGVAPLPLPLEVACPVEEDQSSGCAAKQSRCKDPESSPTPDSDSKPAP</sequence>
<feature type="region of interest" description="Disordered" evidence="1">
    <location>
        <begin position="180"/>
        <end position="205"/>
    </location>
</feature>
<feature type="region of interest" description="Disordered" evidence="1">
    <location>
        <begin position="1"/>
        <end position="36"/>
    </location>
</feature>
<reference evidence="2 3" key="1">
    <citation type="submission" date="2021-01" db="EMBL/GenBank/DDBJ databases">
        <title>Cercospora kikuchii MAFF 305040 whole genome shotgun sequence.</title>
        <authorList>
            <person name="Kashiwa T."/>
            <person name="Suzuki T."/>
        </authorList>
    </citation>
    <scope>NUCLEOTIDE SEQUENCE [LARGE SCALE GENOMIC DNA]</scope>
    <source>
        <strain evidence="2 3">MAFF 305040</strain>
    </source>
</reference>
<name>A0A9P3CMT8_9PEZI</name>
<protein>
    <submittedName>
        <fullName evidence="2">Uncharacterized protein</fullName>
    </submittedName>
</protein>
<dbReference type="RefSeq" id="XP_044660181.1">
    <property type="nucleotide sequence ID" value="XM_044804246.1"/>
</dbReference>
<proteinExistence type="predicted"/>
<evidence type="ECO:0000313" key="2">
    <source>
        <dbReference type="EMBL" id="GIZ45694.1"/>
    </source>
</evidence>
<gene>
    <name evidence="2" type="ORF">CKM354_000885100</name>
</gene>